<dbReference type="PANTHER" id="PTHR43757:SF2">
    <property type="entry name" value="AMINOMETHYLTRANSFERASE, MITOCHONDRIAL"/>
    <property type="match status" value="1"/>
</dbReference>
<dbReference type="InterPro" id="IPR013977">
    <property type="entry name" value="GcvT_C"/>
</dbReference>
<sequence>MTDTLPNPLHPLHPLHLQAGAEFQAYADLEIVSTFGEPQAEYSAIHKGCGLLDMPQRGVLELTGRDRLAFLNNLVTNLTWDKAAKGGLAAGQGVYAYYLNAKGRVIADMNVLELGDGRTLVEMDGRMVEPVRKMFDKYLFLEQVTMTNRVGALHEVALLGPGALAVLDAAAEPKLGELAPLGSARVRMFDADVVVYRDDLAGVPAYGLLFDSAEARAVWMTLVSRFGEAAELGKRALRPVGWAAFNATRIEAGRPLFDVDFGNSADPDKSVLPAETGQFDRAVSVTKGCYLGQEIVARMHARQQVAKQLVGLRIEDDSLPMAGAPLFDEGHNQVGVVTSSTVSPVLSNAAICLGYVKRPLFAEGSVLQVPAEGGMRRATVVKTPFVM</sequence>
<dbReference type="InterPro" id="IPR027266">
    <property type="entry name" value="TrmE/GcvT-like"/>
</dbReference>
<protein>
    <submittedName>
        <fullName evidence="4">tRNA-modifying protein YgfZ</fullName>
    </submittedName>
</protein>
<dbReference type="InterPro" id="IPR017703">
    <property type="entry name" value="YgfZ/GCV_T_CS"/>
</dbReference>
<name>A0A6J4Q0F8_9BACT</name>
<dbReference type="SUPFAM" id="SSF103025">
    <property type="entry name" value="Folate-binding domain"/>
    <property type="match status" value="1"/>
</dbReference>
<dbReference type="InterPro" id="IPR006222">
    <property type="entry name" value="GCVT_N"/>
</dbReference>
<feature type="domain" description="GCVT N-terminal" evidence="2">
    <location>
        <begin position="12"/>
        <end position="269"/>
    </location>
</feature>
<dbReference type="AlphaFoldDB" id="A0A6J4Q0F8"/>
<accession>A0A6J4Q0F8</accession>
<gene>
    <name evidence="4" type="ORF">AVDCRST_MAG64-3475</name>
</gene>
<proteinExistence type="predicted"/>
<evidence type="ECO:0000259" key="3">
    <source>
        <dbReference type="Pfam" id="PF08669"/>
    </source>
</evidence>
<dbReference type="Pfam" id="PF01571">
    <property type="entry name" value="GCV_T"/>
    <property type="match status" value="1"/>
</dbReference>
<keyword evidence="1" id="KW-0809">Transit peptide</keyword>
<dbReference type="Gene3D" id="3.30.1360.120">
    <property type="entry name" value="Probable tRNA modification gtpase trme, domain 1"/>
    <property type="match status" value="1"/>
</dbReference>
<dbReference type="InterPro" id="IPR029043">
    <property type="entry name" value="GcvT/YgfZ_C"/>
</dbReference>
<reference evidence="4" key="1">
    <citation type="submission" date="2020-02" db="EMBL/GenBank/DDBJ databases">
        <authorList>
            <person name="Meier V. D."/>
        </authorList>
    </citation>
    <scope>NUCLEOTIDE SEQUENCE</scope>
    <source>
        <strain evidence="4">AVDCRST_MAG64</strain>
    </source>
</reference>
<dbReference type="PIRSF" id="PIRSF006487">
    <property type="entry name" value="GcvT"/>
    <property type="match status" value="1"/>
</dbReference>
<organism evidence="4">
    <name type="scientific">uncultured Phycisphaerae bacterium</name>
    <dbReference type="NCBI Taxonomy" id="904963"/>
    <lineage>
        <taxon>Bacteria</taxon>
        <taxon>Pseudomonadati</taxon>
        <taxon>Planctomycetota</taxon>
        <taxon>Phycisphaerae</taxon>
        <taxon>environmental samples</taxon>
    </lineage>
</organism>
<dbReference type="PANTHER" id="PTHR43757">
    <property type="entry name" value="AMINOMETHYLTRANSFERASE"/>
    <property type="match status" value="1"/>
</dbReference>
<dbReference type="SUPFAM" id="SSF101790">
    <property type="entry name" value="Aminomethyltransferase beta-barrel domain"/>
    <property type="match status" value="1"/>
</dbReference>
<dbReference type="EMBL" id="CADCUQ010000801">
    <property type="protein sequence ID" value="CAA9430956.1"/>
    <property type="molecule type" value="Genomic_DNA"/>
</dbReference>
<feature type="domain" description="Aminomethyltransferase C-terminal" evidence="3">
    <location>
        <begin position="307"/>
        <end position="386"/>
    </location>
</feature>
<dbReference type="Pfam" id="PF08669">
    <property type="entry name" value="GCV_T_C"/>
    <property type="match status" value="1"/>
</dbReference>
<dbReference type="InterPro" id="IPR028896">
    <property type="entry name" value="GcvT/YgfZ/DmdA"/>
</dbReference>
<evidence type="ECO:0000259" key="2">
    <source>
        <dbReference type="Pfam" id="PF01571"/>
    </source>
</evidence>
<dbReference type="NCBIfam" id="TIGR03317">
    <property type="entry name" value="ygfZ_signature"/>
    <property type="match status" value="1"/>
</dbReference>
<evidence type="ECO:0000256" key="1">
    <source>
        <dbReference type="ARBA" id="ARBA00022946"/>
    </source>
</evidence>
<evidence type="ECO:0000313" key="4">
    <source>
        <dbReference type="EMBL" id="CAA9430956.1"/>
    </source>
</evidence>